<dbReference type="Pfam" id="PF11823">
    <property type="entry name" value="Se_S_carrier"/>
    <property type="match status" value="1"/>
</dbReference>
<evidence type="ECO:0000313" key="2">
    <source>
        <dbReference type="EMBL" id="WFD09202.1"/>
    </source>
</evidence>
<protein>
    <submittedName>
        <fullName evidence="2">DUF3343 domain-containing protein</fullName>
    </submittedName>
</protein>
<evidence type="ECO:0000259" key="1">
    <source>
        <dbReference type="Pfam" id="PF11823"/>
    </source>
</evidence>
<dbReference type="RefSeq" id="WP_277731123.1">
    <property type="nucleotide sequence ID" value="NZ_CP120733.1"/>
</dbReference>
<dbReference type="Proteomes" id="UP001222800">
    <property type="component" value="Chromosome"/>
</dbReference>
<evidence type="ECO:0000313" key="3">
    <source>
        <dbReference type="Proteomes" id="UP001222800"/>
    </source>
</evidence>
<keyword evidence="3" id="KW-1185">Reference proteome</keyword>
<name>A0ABY8E8K3_9FIRM</name>
<dbReference type="InterPro" id="IPR021778">
    <property type="entry name" value="Se/S_carrier-like"/>
</dbReference>
<feature type="domain" description="Putative Se/S carrier protein-like" evidence="1">
    <location>
        <begin position="3"/>
        <end position="71"/>
    </location>
</feature>
<accession>A0ABY8E8K3</accession>
<reference evidence="2 3" key="1">
    <citation type="submission" date="2023-03" db="EMBL/GenBank/DDBJ databases">
        <title>Complete genome sequence of Tepidibacter sp. SWIR-1, isolated from a deep-sea hydrothermal vent.</title>
        <authorList>
            <person name="Li X."/>
        </authorList>
    </citation>
    <scope>NUCLEOTIDE SEQUENCE [LARGE SCALE GENOMIC DNA]</scope>
    <source>
        <strain evidence="2 3">SWIR-1</strain>
    </source>
</reference>
<organism evidence="2 3">
    <name type="scientific">Tepidibacter hydrothermalis</name>
    <dbReference type="NCBI Taxonomy" id="3036126"/>
    <lineage>
        <taxon>Bacteria</taxon>
        <taxon>Bacillati</taxon>
        <taxon>Bacillota</taxon>
        <taxon>Clostridia</taxon>
        <taxon>Peptostreptococcales</taxon>
        <taxon>Peptostreptococcaceae</taxon>
        <taxon>Tepidibacter</taxon>
    </lineage>
</organism>
<proteinExistence type="predicted"/>
<sequence length="83" mass="9828">MIKYYILFESYNDGFCFEKVLRKDKIKYTIVPTPRIISKCCGMSIMLKEEVLSCVHNLVNKNKLKNEGLYKVNKEVNTCEKLW</sequence>
<dbReference type="EMBL" id="CP120733">
    <property type="protein sequence ID" value="WFD09202.1"/>
    <property type="molecule type" value="Genomic_DNA"/>
</dbReference>
<gene>
    <name evidence="2" type="ORF">P4S50_12495</name>
</gene>